<feature type="domain" description="MATH" evidence="4">
    <location>
        <begin position="12"/>
        <end position="145"/>
    </location>
</feature>
<dbReference type="InterPro" id="IPR011333">
    <property type="entry name" value="SKP1/BTB/POZ_sf"/>
</dbReference>
<dbReference type="SUPFAM" id="SSF49599">
    <property type="entry name" value="TRAF domain-like"/>
    <property type="match status" value="2"/>
</dbReference>
<dbReference type="STRING" id="40149.A0A0E0EJ99"/>
<organism evidence="5">
    <name type="scientific">Oryza meridionalis</name>
    <dbReference type="NCBI Taxonomy" id="40149"/>
    <lineage>
        <taxon>Eukaryota</taxon>
        <taxon>Viridiplantae</taxon>
        <taxon>Streptophyta</taxon>
        <taxon>Embryophyta</taxon>
        <taxon>Tracheophyta</taxon>
        <taxon>Spermatophyta</taxon>
        <taxon>Magnoliopsida</taxon>
        <taxon>Liliopsida</taxon>
        <taxon>Poales</taxon>
        <taxon>Poaceae</taxon>
        <taxon>BOP clade</taxon>
        <taxon>Oryzoideae</taxon>
        <taxon>Oryzeae</taxon>
        <taxon>Oryzinae</taxon>
        <taxon>Oryza</taxon>
    </lineage>
</organism>
<keyword evidence="6" id="KW-1185">Reference proteome</keyword>
<dbReference type="PROSITE" id="PS50144">
    <property type="entry name" value="MATH"/>
    <property type="match status" value="2"/>
</dbReference>
<reference evidence="5" key="1">
    <citation type="submission" date="2015-04" db="UniProtKB">
        <authorList>
            <consortium name="EnsemblPlants"/>
        </authorList>
    </citation>
    <scope>IDENTIFICATION</scope>
</reference>
<dbReference type="Pfam" id="PF24570">
    <property type="entry name" value="BACK_BPM_SPOP"/>
    <property type="match status" value="2"/>
</dbReference>
<proteinExistence type="inferred from homology"/>
<accession>A0A0E0EJ99</accession>
<evidence type="ECO:0000259" key="3">
    <source>
        <dbReference type="PROSITE" id="PS50097"/>
    </source>
</evidence>
<dbReference type="InterPro" id="IPR008974">
    <property type="entry name" value="TRAF-like"/>
</dbReference>
<evidence type="ECO:0000259" key="4">
    <source>
        <dbReference type="PROSITE" id="PS50144"/>
    </source>
</evidence>
<dbReference type="PANTHER" id="PTHR26379">
    <property type="entry name" value="BTB/POZ AND MATH DOMAIN-CONTAINING PROTEIN 1"/>
    <property type="match status" value="1"/>
</dbReference>
<evidence type="ECO:0000256" key="1">
    <source>
        <dbReference type="ARBA" id="ARBA00004906"/>
    </source>
</evidence>
<sequence length="690" mass="76536">MLSGSTPITKAKTTTSRCTTGFQKGIGVGKFVRSNIFAVGGFDWAIRFYPDGVCEAYKEYISVYLELMSDHAEVWALYSLRLVNQVPGLSNWELTLNKQPVVFSSRGKNRFGTVISHAYFKLRSDLELPESGFIKDNRLTIKCLLLVIKESQVCEPGANTEIKVPRSDITQHLSNLLESKEGADVSFIVGGEIFEAHKIVLAMRSPVLKAELCGQMREARMACITIKEMQPDVFRALLHFIYTDSLPNMGNLQGGDKIEMIRHLLVAADRYAMDRLKLICQHILGRSLHVDNVATTLALADQHSCDKLKKVCIEFMASSNAMDAVAATGGYADLKRTSPSLLVDVYRRARTIIGYSLNKGIGVGTFIRSGTFAVGSYDWAIRLYPDGVTEDSKDYVSVYLELMTENAKAKAFYTLGLVDPVTGAIRCNWSRSSPRLFDSSDSSRFGPRSPLFIPRSDLEMEESGYIVNDGLTVECEVTVIKGPQVSRTIGCSEIGVPPSELSEHFGKLLEEEEEVGRDVVFSVEGESFAAHKLVLAARSPVFKAEFYGEMIERGTFSIDIKGMQPSVLRALRNFIYTDVLPADIGDLEGDDNVEMIRHLLVASDRYATDRLKLMCQSILGKYVDVKNVATTLALADQHNCDRLKDVCIQCISSLDEVDAMVRTKGYANLKRSCPSVLADLFEKTSKFRAS</sequence>
<dbReference type="SUPFAM" id="SSF54695">
    <property type="entry name" value="POZ domain"/>
    <property type="match status" value="2"/>
</dbReference>
<evidence type="ECO:0000313" key="5">
    <source>
        <dbReference type="EnsemblPlants" id="OMERI08G06400.1"/>
    </source>
</evidence>
<dbReference type="eggNOG" id="KOG1987">
    <property type="taxonomic scope" value="Eukaryota"/>
</dbReference>
<dbReference type="AlphaFoldDB" id="A0A0E0EJ99"/>
<reference evidence="5" key="2">
    <citation type="submission" date="2018-05" db="EMBL/GenBank/DDBJ databases">
        <title>OmerRS3 (Oryza meridionalis Reference Sequence Version 3).</title>
        <authorList>
            <person name="Zhang J."/>
            <person name="Kudrna D."/>
            <person name="Lee S."/>
            <person name="Talag J."/>
            <person name="Welchert J."/>
            <person name="Wing R.A."/>
        </authorList>
    </citation>
    <scope>NUCLEOTIDE SEQUENCE [LARGE SCALE GENOMIC DNA]</scope>
    <source>
        <strain evidence="5">cv. OR44</strain>
    </source>
</reference>
<dbReference type="CDD" id="cd18280">
    <property type="entry name" value="BTB_POZ_BPM_plant"/>
    <property type="match status" value="1"/>
</dbReference>
<dbReference type="InterPro" id="IPR000210">
    <property type="entry name" value="BTB/POZ_dom"/>
</dbReference>
<evidence type="ECO:0000256" key="2">
    <source>
        <dbReference type="ARBA" id="ARBA00010846"/>
    </source>
</evidence>
<dbReference type="Gene3D" id="1.25.40.420">
    <property type="match status" value="2"/>
</dbReference>
<dbReference type="PROSITE" id="PS50097">
    <property type="entry name" value="BTB"/>
    <property type="match status" value="2"/>
</dbReference>
<dbReference type="SMART" id="SM00225">
    <property type="entry name" value="BTB"/>
    <property type="match status" value="2"/>
</dbReference>
<dbReference type="InterPro" id="IPR045005">
    <property type="entry name" value="BPM1-6"/>
</dbReference>
<protein>
    <recommendedName>
        <fullName evidence="7">BTB domain-containing protein</fullName>
    </recommendedName>
</protein>
<comment type="pathway">
    <text evidence="1">Protein modification; protein ubiquitination.</text>
</comment>
<dbReference type="Gene3D" id="2.60.210.10">
    <property type="entry name" value="Apoptosis, Tumor Necrosis Factor Receptor Associated Protein 2, Chain A"/>
    <property type="match status" value="2"/>
</dbReference>
<feature type="domain" description="BTB" evidence="3">
    <location>
        <begin position="517"/>
        <end position="584"/>
    </location>
</feature>
<comment type="similarity">
    <text evidence="2">Belongs to the Tdpoz family.</text>
</comment>
<dbReference type="EnsemblPlants" id="OMERI08G06400.1">
    <property type="protein sequence ID" value="OMERI08G06400.1"/>
    <property type="gene ID" value="OMERI08G06400"/>
</dbReference>
<dbReference type="Pfam" id="PF00651">
    <property type="entry name" value="BTB"/>
    <property type="match status" value="2"/>
</dbReference>
<dbReference type="GO" id="GO:0016567">
    <property type="term" value="P:protein ubiquitination"/>
    <property type="evidence" value="ECO:0007669"/>
    <property type="project" value="InterPro"/>
</dbReference>
<evidence type="ECO:0008006" key="7">
    <source>
        <dbReference type="Google" id="ProtNLM"/>
    </source>
</evidence>
<dbReference type="Gene3D" id="3.30.710.10">
    <property type="entry name" value="Potassium Channel Kv1.1, Chain A"/>
    <property type="match status" value="2"/>
</dbReference>
<dbReference type="HOGENOM" id="CLU_004253_5_1_1"/>
<dbReference type="Gramene" id="OMERI08G06400.1">
    <property type="protein sequence ID" value="OMERI08G06400.1"/>
    <property type="gene ID" value="OMERI08G06400"/>
</dbReference>
<dbReference type="CDD" id="cd00121">
    <property type="entry name" value="MATH"/>
    <property type="match status" value="2"/>
</dbReference>
<dbReference type="InterPro" id="IPR056423">
    <property type="entry name" value="BACK_BPM_SPOP"/>
</dbReference>
<dbReference type="Proteomes" id="UP000008021">
    <property type="component" value="Chromosome 8"/>
</dbReference>
<name>A0A0E0EJ99_9ORYZ</name>
<dbReference type="Pfam" id="PF22486">
    <property type="entry name" value="MATH_2"/>
    <property type="match status" value="2"/>
</dbReference>
<feature type="domain" description="MATH" evidence="4">
    <location>
        <begin position="345"/>
        <end position="477"/>
    </location>
</feature>
<feature type="domain" description="BTB" evidence="3">
    <location>
        <begin position="183"/>
        <end position="246"/>
    </location>
</feature>
<dbReference type="PANTHER" id="PTHR26379:SF187">
    <property type="entry name" value="OS07G0655300 PROTEIN"/>
    <property type="match status" value="1"/>
</dbReference>
<dbReference type="InterPro" id="IPR002083">
    <property type="entry name" value="MATH/TRAF_dom"/>
</dbReference>
<evidence type="ECO:0000313" key="6">
    <source>
        <dbReference type="Proteomes" id="UP000008021"/>
    </source>
</evidence>